<evidence type="ECO:0000313" key="3">
    <source>
        <dbReference type="Proteomes" id="UP001153069"/>
    </source>
</evidence>
<proteinExistence type="predicted"/>
<dbReference type="Proteomes" id="UP001153069">
    <property type="component" value="Unassembled WGS sequence"/>
</dbReference>
<comment type="caution">
    <text evidence="2">The sequence shown here is derived from an EMBL/GenBank/DDBJ whole genome shotgun (WGS) entry which is preliminary data.</text>
</comment>
<feature type="compositionally biased region" description="Pro residues" evidence="1">
    <location>
        <begin position="149"/>
        <end position="161"/>
    </location>
</feature>
<name>A0A9N8HAM5_9STRA</name>
<accession>A0A9N8HAM5</accession>
<keyword evidence="3" id="KW-1185">Reference proteome</keyword>
<evidence type="ECO:0000313" key="2">
    <source>
        <dbReference type="EMBL" id="CAB9505420.1"/>
    </source>
</evidence>
<feature type="region of interest" description="Disordered" evidence="1">
    <location>
        <begin position="125"/>
        <end position="206"/>
    </location>
</feature>
<dbReference type="AlphaFoldDB" id="A0A9N8HAM5"/>
<gene>
    <name evidence="2" type="ORF">SEMRO_230_G093370.1</name>
</gene>
<feature type="compositionally biased region" description="Low complexity" evidence="1">
    <location>
        <begin position="182"/>
        <end position="195"/>
    </location>
</feature>
<protein>
    <submittedName>
        <fullName evidence="2">Uncharacterized protein</fullName>
    </submittedName>
</protein>
<dbReference type="EMBL" id="CAICTM010000229">
    <property type="protein sequence ID" value="CAB9505420.1"/>
    <property type="molecule type" value="Genomic_DNA"/>
</dbReference>
<feature type="region of interest" description="Disordered" evidence="1">
    <location>
        <begin position="513"/>
        <end position="535"/>
    </location>
</feature>
<organism evidence="2 3">
    <name type="scientific">Seminavis robusta</name>
    <dbReference type="NCBI Taxonomy" id="568900"/>
    <lineage>
        <taxon>Eukaryota</taxon>
        <taxon>Sar</taxon>
        <taxon>Stramenopiles</taxon>
        <taxon>Ochrophyta</taxon>
        <taxon>Bacillariophyta</taxon>
        <taxon>Bacillariophyceae</taxon>
        <taxon>Bacillariophycidae</taxon>
        <taxon>Naviculales</taxon>
        <taxon>Naviculaceae</taxon>
        <taxon>Seminavis</taxon>
    </lineage>
</organism>
<evidence type="ECO:0000256" key="1">
    <source>
        <dbReference type="SAM" id="MobiDB-lite"/>
    </source>
</evidence>
<sequence length="588" mass="65088">MSNALIERAVDVHRGIPDWIEIVYSKTDCLMAVGMEEESALSETNTRQLNRLLRGLEQAEGPPFHPNTEEDNTNRAVHLAGLVVINPNTGRKAALAYIMRLAGFPESSCGPGKNYVRVSRRLAALKKKKPPPAAANKAPVKDTSAAAPMRPPVAPMRPPVAPYASKRPVQEIRLDDDDSNYPPSALSPLSSTSSPAPAPARNRKGNHASVVHDDEGFEYYNTPPIFDYSETLPPPLLSPVSGSSSCGSTNTSYKDAKHRPKNINSAISHLTTSQLHRRTTQAAQAERQTDRELDNIRKSMYKASTVIYKSVTTKENTLQIFKSAEAVANALNNLIGIDVLSGRELAEGIRKGRVNQSPPRLGRKGEIRADIFKAFCSAVFTLCAIEQANCQERMNREQLKSSVGEVLNEMRQRNGLDTMNDAKFYGRIEKEISHLQDLEKADTRESLRVLWLTYQAQLKHYMNWEETSVELGFARELLPTESPEDNGYIVWKEEALHRVLQFDEMNIALDGTDDSIGGRQSRIPTSKGMGNAGKAAEKSGASMTLMFGMNFANEALPPLFIFPTKSKDPTNYKHRVDFAASLPQIEAR</sequence>
<reference evidence="2" key="1">
    <citation type="submission" date="2020-06" db="EMBL/GenBank/DDBJ databases">
        <authorList>
            <consortium name="Plant Systems Biology data submission"/>
        </authorList>
    </citation>
    <scope>NUCLEOTIDE SEQUENCE</scope>
    <source>
        <strain evidence="2">D6</strain>
    </source>
</reference>